<evidence type="ECO:0000313" key="3">
    <source>
        <dbReference type="EMBL" id="SBW08117.1"/>
    </source>
</evidence>
<dbReference type="InterPro" id="IPR053136">
    <property type="entry name" value="UTP_pyrophosphatase-like"/>
</dbReference>
<organism evidence="3">
    <name type="scientific">uncultured Desulfovibrio sp</name>
    <dbReference type="NCBI Taxonomy" id="167968"/>
    <lineage>
        <taxon>Bacteria</taxon>
        <taxon>Pseudomonadati</taxon>
        <taxon>Thermodesulfobacteriota</taxon>
        <taxon>Desulfovibrionia</taxon>
        <taxon>Desulfovibrionales</taxon>
        <taxon>Desulfovibrionaceae</taxon>
        <taxon>Desulfovibrio</taxon>
        <taxon>environmental samples</taxon>
    </lineage>
</organism>
<proteinExistence type="predicted"/>
<dbReference type="RefSeq" id="WP_227118836.1">
    <property type="nucleotide sequence ID" value="NZ_LT598928.1"/>
</dbReference>
<feature type="domain" description="YgjP-like metallopeptidase" evidence="2">
    <location>
        <begin position="272"/>
        <end position="330"/>
    </location>
</feature>
<dbReference type="Gene3D" id="3.30.2010.10">
    <property type="entry name" value="Metalloproteases ('zincins'), catalytic domain"/>
    <property type="match status" value="1"/>
</dbReference>
<dbReference type="PANTHER" id="PTHR30399:SF1">
    <property type="entry name" value="UTP PYROPHOSPHATASE"/>
    <property type="match status" value="1"/>
</dbReference>
<feature type="region of interest" description="Disordered" evidence="1">
    <location>
        <begin position="204"/>
        <end position="225"/>
    </location>
</feature>
<accession>A0A212K901</accession>
<dbReference type="Pfam" id="PF01863">
    <property type="entry name" value="YgjP-like"/>
    <property type="match status" value="2"/>
</dbReference>
<dbReference type="InterPro" id="IPR002725">
    <property type="entry name" value="YgjP-like_metallopeptidase"/>
</dbReference>
<dbReference type="PANTHER" id="PTHR30399">
    <property type="entry name" value="UNCHARACTERIZED PROTEIN YGJP"/>
    <property type="match status" value="1"/>
</dbReference>
<feature type="domain" description="YgjP-like metallopeptidase" evidence="2">
    <location>
        <begin position="123"/>
        <end position="207"/>
    </location>
</feature>
<evidence type="ECO:0000256" key="1">
    <source>
        <dbReference type="SAM" id="MobiDB-lite"/>
    </source>
</evidence>
<dbReference type="EMBL" id="FLUP01000001">
    <property type="protein sequence ID" value="SBW08117.1"/>
    <property type="molecule type" value="Genomic_DNA"/>
</dbReference>
<reference evidence="3" key="1">
    <citation type="submission" date="2016-04" db="EMBL/GenBank/DDBJ databases">
        <authorList>
            <person name="Evans L.H."/>
            <person name="Alamgir A."/>
            <person name="Owens N."/>
            <person name="Weber N.D."/>
            <person name="Virtaneva K."/>
            <person name="Barbian K."/>
            <person name="Babar A."/>
            <person name="Rosenke K."/>
        </authorList>
    </citation>
    <scope>NUCLEOTIDE SEQUENCE</scope>
    <source>
        <strain evidence="3">92-2</strain>
    </source>
</reference>
<protein>
    <recommendedName>
        <fullName evidence="2">YgjP-like metallopeptidase domain-containing protein</fullName>
    </recommendedName>
</protein>
<evidence type="ECO:0000259" key="2">
    <source>
        <dbReference type="Pfam" id="PF01863"/>
    </source>
</evidence>
<dbReference type="CDD" id="cd07344">
    <property type="entry name" value="M48_yhfN_like"/>
    <property type="match status" value="1"/>
</dbReference>
<sequence>MPARKVPAAPLHDLPATVEFTLADGTRLTAAVRLSTRSRRAKLSLTPRGGLVLTIPLTMGPAQLQSSLPLFLPWLERARTTLLRRVPAPQLPPSITLPLTGEFFAVVPGGDMAAGRKAATAQTGKTATVQVANGARRLLLVESSDQVRLYGAVDDISLCAQALRQWCRKKAARLLPPYLEQLATTEGFALAGVSVRDQSGRWGSCSRLRRGRPPQPVAQRSKLPQGAFGRPRSLEQLTTRIRNFFSTPPLPAAYDAAPSFAQSGSALVPAHPEGRISLNWRALLLPAPLLEHLCWHELCHLRHMDHSPAYREELARFSPQWPAREKALNAAWRSLPWWALPGEDASPSR</sequence>
<gene>
    <name evidence="3" type="ORF">KM92DES2_12435</name>
</gene>
<dbReference type="AlphaFoldDB" id="A0A212K901"/>
<name>A0A212K901_9BACT</name>